<dbReference type="Proteomes" id="UP000619743">
    <property type="component" value="Unassembled WGS sequence"/>
</dbReference>
<reference evidence="3" key="1">
    <citation type="journal article" date="2019" name="Int. J. Syst. Evol. Microbiol.">
        <title>The Global Catalogue of Microorganisms (GCM) 10K type strain sequencing project: providing services to taxonomists for standard genome sequencing and annotation.</title>
        <authorList>
            <consortium name="The Broad Institute Genomics Platform"/>
            <consortium name="The Broad Institute Genome Sequencing Center for Infectious Disease"/>
            <person name="Wu L."/>
            <person name="Ma J."/>
        </authorList>
    </citation>
    <scope>NUCLEOTIDE SEQUENCE [LARGE SCALE GENOMIC DNA]</scope>
    <source>
        <strain evidence="3">CGMCC 1.10130</strain>
    </source>
</reference>
<proteinExistence type="predicted"/>
<evidence type="ECO:0000256" key="1">
    <source>
        <dbReference type="SAM" id="Phobius"/>
    </source>
</evidence>
<dbReference type="RefSeq" id="WP_087505027.1">
    <property type="nucleotide sequence ID" value="NZ_BMDX01000004.1"/>
</dbReference>
<protein>
    <submittedName>
        <fullName evidence="2">Uncharacterized protein</fullName>
    </submittedName>
</protein>
<keyword evidence="3" id="KW-1185">Reference proteome</keyword>
<sequence length="105" mass="12120">MRLFLLILGWSSVVGSFGDGGLGLYAFWLTWQNDWPWLMLSVDEFLKQFVAIIYWVKQVAYYVLPESIVTWLFGLPALIYFPVRIGMSIVIGWWALTKAAQLAQQ</sequence>
<keyword evidence="1" id="KW-0812">Transmembrane</keyword>
<accession>A0A8J2U3U2</accession>
<evidence type="ECO:0000313" key="2">
    <source>
        <dbReference type="EMBL" id="GGA71748.1"/>
    </source>
</evidence>
<evidence type="ECO:0000313" key="3">
    <source>
        <dbReference type="Proteomes" id="UP000619743"/>
    </source>
</evidence>
<name>A0A8J2U3U2_9GAMM</name>
<dbReference type="OrthoDB" id="6268459at2"/>
<keyword evidence="1" id="KW-0472">Membrane</keyword>
<gene>
    <name evidence="2" type="ORF">GCM10011369_11920</name>
</gene>
<dbReference type="AlphaFoldDB" id="A0A8J2U3U2"/>
<organism evidence="2 3">
    <name type="scientific">Neiella marina</name>
    <dbReference type="NCBI Taxonomy" id="508461"/>
    <lineage>
        <taxon>Bacteria</taxon>
        <taxon>Pseudomonadati</taxon>
        <taxon>Pseudomonadota</taxon>
        <taxon>Gammaproteobacteria</taxon>
        <taxon>Alteromonadales</taxon>
        <taxon>Echinimonadaceae</taxon>
        <taxon>Neiella</taxon>
    </lineage>
</organism>
<keyword evidence="1" id="KW-1133">Transmembrane helix</keyword>
<comment type="caution">
    <text evidence="2">The sequence shown here is derived from an EMBL/GenBank/DDBJ whole genome shotgun (WGS) entry which is preliminary data.</text>
</comment>
<feature type="transmembrane region" description="Helical" evidence="1">
    <location>
        <begin position="68"/>
        <end position="96"/>
    </location>
</feature>
<dbReference type="EMBL" id="BMDX01000004">
    <property type="protein sequence ID" value="GGA71748.1"/>
    <property type="molecule type" value="Genomic_DNA"/>
</dbReference>